<gene>
    <name evidence="2" type="ORF">ATL42_0122</name>
</gene>
<name>A0A2A9E147_9MICO</name>
<dbReference type="RefSeq" id="WP_143556658.1">
    <property type="nucleotide sequence ID" value="NZ_PDJG01000001.1"/>
</dbReference>
<keyword evidence="3" id="KW-1185">Reference proteome</keyword>
<dbReference type="AlphaFoldDB" id="A0A2A9E147"/>
<evidence type="ECO:0000313" key="3">
    <source>
        <dbReference type="Proteomes" id="UP000225548"/>
    </source>
</evidence>
<evidence type="ECO:0000256" key="1">
    <source>
        <dbReference type="SAM" id="MobiDB-lite"/>
    </source>
</evidence>
<organism evidence="2 3">
    <name type="scientific">Sanguibacter antarcticus</name>
    <dbReference type="NCBI Taxonomy" id="372484"/>
    <lineage>
        <taxon>Bacteria</taxon>
        <taxon>Bacillati</taxon>
        <taxon>Actinomycetota</taxon>
        <taxon>Actinomycetes</taxon>
        <taxon>Micrococcales</taxon>
        <taxon>Sanguibacteraceae</taxon>
        <taxon>Sanguibacter</taxon>
    </lineage>
</organism>
<reference evidence="2 3" key="1">
    <citation type="submission" date="2017-10" db="EMBL/GenBank/DDBJ databases">
        <title>Sequencing the genomes of 1000 actinobacteria strains.</title>
        <authorList>
            <person name="Klenk H.-P."/>
        </authorList>
    </citation>
    <scope>NUCLEOTIDE SEQUENCE [LARGE SCALE GENOMIC DNA]</scope>
    <source>
        <strain evidence="2 3">DSM 18966</strain>
    </source>
</reference>
<dbReference type="Proteomes" id="UP000225548">
    <property type="component" value="Unassembled WGS sequence"/>
</dbReference>
<evidence type="ECO:0000313" key="2">
    <source>
        <dbReference type="EMBL" id="PFG32301.1"/>
    </source>
</evidence>
<dbReference type="EMBL" id="PDJG01000001">
    <property type="protein sequence ID" value="PFG32301.1"/>
    <property type="molecule type" value="Genomic_DNA"/>
</dbReference>
<feature type="compositionally biased region" description="Basic and acidic residues" evidence="1">
    <location>
        <begin position="68"/>
        <end position="80"/>
    </location>
</feature>
<accession>A0A2A9E147</accession>
<comment type="caution">
    <text evidence="2">The sequence shown here is derived from an EMBL/GenBank/DDBJ whole genome shotgun (WGS) entry which is preliminary data.</text>
</comment>
<protein>
    <submittedName>
        <fullName evidence="2">Uncharacterized protein</fullName>
    </submittedName>
</protein>
<proteinExistence type="predicted"/>
<dbReference type="OrthoDB" id="5150187at2"/>
<feature type="region of interest" description="Disordered" evidence="1">
    <location>
        <begin position="1"/>
        <end position="80"/>
    </location>
</feature>
<sequence length="80" mass="8855">MTHEDAEPLGADATTRADESEQQPEPQPRRRHRRVVRNGSEHEAVSGLSADEGSTGWSETPGDVIDSNDARLTRDVPPHW</sequence>